<dbReference type="CDD" id="cd06581">
    <property type="entry name" value="TM_PBP1_LivM_like"/>
    <property type="match status" value="1"/>
</dbReference>
<evidence type="ECO:0000256" key="4">
    <source>
        <dbReference type="ARBA" id="ARBA00022989"/>
    </source>
</evidence>
<feature type="transmembrane region" description="Helical" evidence="6">
    <location>
        <begin position="304"/>
        <end position="323"/>
    </location>
</feature>
<dbReference type="RefSeq" id="WP_092469027.1">
    <property type="nucleotide sequence ID" value="NZ_FOOX01000002.1"/>
</dbReference>
<comment type="subcellular location">
    <subcellularLocation>
        <location evidence="1">Cell membrane</location>
        <topology evidence="1">Multi-pass membrane protein</topology>
    </subcellularLocation>
</comment>
<keyword evidence="4 6" id="KW-1133">Transmembrane helix</keyword>
<dbReference type="Proteomes" id="UP000199337">
    <property type="component" value="Unassembled WGS sequence"/>
</dbReference>
<proteinExistence type="predicted"/>
<dbReference type="STRING" id="341036.SAMN05660649_00857"/>
<evidence type="ECO:0000256" key="6">
    <source>
        <dbReference type="SAM" id="Phobius"/>
    </source>
</evidence>
<reference evidence="8" key="1">
    <citation type="submission" date="2016-10" db="EMBL/GenBank/DDBJ databases">
        <authorList>
            <person name="Varghese N."/>
            <person name="Submissions S."/>
        </authorList>
    </citation>
    <scope>NUCLEOTIDE SEQUENCE [LARGE SCALE GENOMIC DNA]</scope>
    <source>
        <strain evidence="8">DSM 17038</strain>
    </source>
</reference>
<dbReference type="PANTHER" id="PTHR30482:SF10">
    <property type="entry name" value="HIGH-AFFINITY BRANCHED-CHAIN AMINO ACID TRANSPORT PROTEIN BRAE"/>
    <property type="match status" value="1"/>
</dbReference>
<name>A0A1I2PE64_9FIRM</name>
<feature type="transmembrane region" description="Helical" evidence="6">
    <location>
        <begin position="43"/>
        <end position="68"/>
    </location>
</feature>
<evidence type="ECO:0000256" key="2">
    <source>
        <dbReference type="ARBA" id="ARBA00022475"/>
    </source>
</evidence>
<accession>A0A1I2PE64</accession>
<evidence type="ECO:0000256" key="3">
    <source>
        <dbReference type="ARBA" id="ARBA00022692"/>
    </source>
</evidence>
<evidence type="ECO:0000313" key="7">
    <source>
        <dbReference type="EMBL" id="SFG14425.1"/>
    </source>
</evidence>
<dbReference type="AlphaFoldDB" id="A0A1I2PE64"/>
<dbReference type="GO" id="GO:0005886">
    <property type="term" value="C:plasma membrane"/>
    <property type="evidence" value="ECO:0007669"/>
    <property type="project" value="UniProtKB-SubCell"/>
</dbReference>
<sequence length="333" mass="36164">MNPITKQNPANLLKDLINSRWLVAAFLILLLIMPFLVPDPYVIHILILAMMYAVLAGSWNFLCGYVGIFSFGHQAFFGIGAYVSALLSMHLGVSPWLGLVIGGMAAAAVSVIIAIPCLRLRAAPYIAIATLGMAEIIRVVAQNLVSLTRGELGLWGIPGFTKFTLPVLGEVNFSGNRTPYYFVMLILFFLITGGISWIVRSPFGLSLKSIRESQDAAESLGVDVAFYKILAFIISSFIAGVVGSFYAHYILILTPSAVLSTGVVVEIITITLVGGLGIIWGPVMGAFVLTFALELLRFLGDYRLLFYGAVLVLVILFLPEGIVRKIFPEKKLV</sequence>
<protein>
    <submittedName>
        <fullName evidence="7">Branched-chain amino acid transport system permease protein</fullName>
    </submittedName>
</protein>
<dbReference type="GO" id="GO:0015658">
    <property type="term" value="F:branched-chain amino acid transmembrane transporter activity"/>
    <property type="evidence" value="ECO:0007669"/>
    <property type="project" value="InterPro"/>
</dbReference>
<dbReference type="InterPro" id="IPR043428">
    <property type="entry name" value="LivM-like"/>
</dbReference>
<feature type="transmembrane region" description="Helical" evidence="6">
    <location>
        <begin position="99"/>
        <end position="118"/>
    </location>
</feature>
<feature type="transmembrane region" description="Helical" evidence="6">
    <location>
        <begin position="180"/>
        <end position="199"/>
    </location>
</feature>
<dbReference type="EMBL" id="FOOX01000002">
    <property type="protein sequence ID" value="SFG14425.1"/>
    <property type="molecule type" value="Genomic_DNA"/>
</dbReference>
<dbReference type="InterPro" id="IPR001851">
    <property type="entry name" value="ABC_transp_permease"/>
</dbReference>
<dbReference type="Pfam" id="PF02653">
    <property type="entry name" value="BPD_transp_2"/>
    <property type="match status" value="1"/>
</dbReference>
<gene>
    <name evidence="7" type="ORF">SAMN05660649_00857</name>
</gene>
<evidence type="ECO:0000313" key="8">
    <source>
        <dbReference type="Proteomes" id="UP000199337"/>
    </source>
</evidence>
<keyword evidence="2" id="KW-1003">Cell membrane</keyword>
<feature type="transmembrane region" description="Helical" evidence="6">
    <location>
        <begin position="21"/>
        <end position="37"/>
    </location>
</feature>
<organism evidence="7 8">
    <name type="scientific">Desulfotruncus arcticus DSM 17038</name>
    <dbReference type="NCBI Taxonomy" id="1121424"/>
    <lineage>
        <taxon>Bacteria</taxon>
        <taxon>Bacillati</taxon>
        <taxon>Bacillota</taxon>
        <taxon>Clostridia</taxon>
        <taxon>Eubacteriales</taxon>
        <taxon>Desulfallaceae</taxon>
        <taxon>Desulfotruncus</taxon>
    </lineage>
</organism>
<feature type="transmembrane region" description="Helical" evidence="6">
    <location>
        <begin position="75"/>
        <end position="93"/>
    </location>
</feature>
<dbReference type="OrthoDB" id="9789927at2"/>
<dbReference type="PANTHER" id="PTHR30482">
    <property type="entry name" value="HIGH-AFFINITY BRANCHED-CHAIN AMINO ACID TRANSPORT SYSTEM PERMEASE"/>
    <property type="match status" value="1"/>
</dbReference>
<keyword evidence="8" id="KW-1185">Reference proteome</keyword>
<evidence type="ECO:0000256" key="1">
    <source>
        <dbReference type="ARBA" id="ARBA00004651"/>
    </source>
</evidence>
<keyword evidence="5 6" id="KW-0472">Membrane</keyword>
<keyword evidence="3 6" id="KW-0812">Transmembrane</keyword>
<evidence type="ECO:0000256" key="5">
    <source>
        <dbReference type="ARBA" id="ARBA00023136"/>
    </source>
</evidence>